<keyword evidence="2" id="KW-1185">Reference proteome</keyword>
<dbReference type="EMBL" id="BPRH01003094">
    <property type="protein sequence ID" value="GJF08038.1"/>
    <property type="molecule type" value="Genomic_DNA"/>
</dbReference>
<evidence type="ECO:0000313" key="1">
    <source>
        <dbReference type="EMBL" id="GJF08038.1"/>
    </source>
</evidence>
<protein>
    <recommendedName>
        <fullName evidence="3">Class I SAM-dependent methyltransferase</fullName>
    </recommendedName>
</protein>
<sequence>MDNERIKYEACPLCQSGDIQFFAKFDITGNSRWRAPLEPFIVWMKCGDCEHVFTDGYFTDEALEVLFGNTIAQQVVGVDIEQHRLISAKMVQRVVEAIGIPDDRVWLDVGFGNGSLLMTAKEFGFNAFGVDLRKKNVEDIESFGIPAHYGTLASARTEVTFSPKPSVISMADVVEHEPYPIESLRCARALIADAGVLLISMPNASAPLWHQWNAYNQNPYWYEIEHYHNFTRESLYEQLQEAGFKPRHYAISERYRCCMEVLADAV</sequence>
<proteinExistence type="predicted"/>
<evidence type="ECO:0000313" key="2">
    <source>
        <dbReference type="Proteomes" id="UP001060504"/>
    </source>
</evidence>
<evidence type="ECO:0008006" key="3">
    <source>
        <dbReference type="Google" id="ProtNLM"/>
    </source>
</evidence>
<dbReference type="Gene3D" id="3.40.50.150">
    <property type="entry name" value="Vaccinia Virus protein VP39"/>
    <property type="match status" value="1"/>
</dbReference>
<dbReference type="Proteomes" id="UP001060504">
    <property type="component" value="Unassembled WGS sequence"/>
</dbReference>
<accession>A0ABQ4V417</accession>
<name>A0ABQ4V417_9MYCO</name>
<gene>
    <name evidence="1" type="ORF">NGTWS1702_29580</name>
</gene>
<reference evidence="1 2" key="1">
    <citation type="submission" date="2021-08" db="EMBL/GenBank/DDBJ databases">
        <title>Draft genome sequence of Mycolicibacterium sp. NGTWS1702 strain.</title>
        <authorList>
            <person name="Matsumoto M."/>
            <person name="Tang B.C.C."/>
            <person name="Machida Y."/>
            <person name="Matoyama H."/>
            <person name="Kishihara T."/>
            <person name="Sato S."/>
            <person name="Kondo I."/>
            <person name="Sano M."/>
            <person name="Kato G."/>
        </authorList>
    </citation>
    <scope>NUCLEOTIDE SEQUENCE [LARGE SCALE GENOMIC DNA]</scope>
    <source>
        <strain evidence="1 2">NGTWSNA01</strain>
    </source>
</reference>
<dbReference type="InterPro" id="IPR029063">
    <property type="entry name" value="SAM-dependent_MTases_sf"/>
</dbReference>
<comment type="caution">
    <text evidence="1">The sequence shown here is derived from an EMBL/GenBank/DDBJ whole genome shotgun (WGS) entry which is preliminary data.</text>
</comment>
<dbReference type="SUPFAM" id="SSF53335">
    <property type="entry name" value="S-adenosyl-L-methionine-dependent methyltransferases"/>
    <property type="match status" value="1"/>
</dbReference>
<organism evidence="1 2">
    <name type="scientific">Mycolicibacterium cyprinidarum</name>
    <dbReference type="NCBI Taxonomy" id="2860311"/>
    <lineage>
        <taxon>Bacteria</taxon>
        <taxon>Bacillati</taxon>
        <taxon>Actinomycetota</taxon>
        <taxon>Actinomycetes</taxon>
        <taxon>Mycobacteriales</taxon>
        <taxon>Mycobacteriaceae</taxon>
        <taxon>Mycolicibacterium</taxon>
    </lineage>
</organism>
<dbReference type="Pfam" id="PF13489">
    <property type="entry name" value="Methyltransf_23"/>
    <property type="match status" value="1"/>
</dbReference>